<dbReference type="STRING" id="13616.ENSMODP00000035421"/>
<dbReference type="Proteomes" id="UP000002280">
    <property type="component" value="Chromosome 7"/>
</dbReference>
<keyword evidence="8 9" id="KW-0472">Membrane</keyword>
<dbReference type="HOGENOM" id="CLU_015166_16_0_1"/>
<keyword evidence="4 9" id="KW-0812">Transmembrane</keyword>
<comment type="similarity">
    <text evidence="2 10">Belongs to the mitochondrial carrier (TC 2.A.29) family.</text>
</comment>
<keyword evidence="3 10" id="KW-0813">Transport</keyword>
<keyword evidence="6 11" id="KW-1133">Transmembrane helix</keyword>
<feature type="repeat" description="Solcar" evidence="9">
    <location>
        <begin position="118"/>
        <end position="206"/>
    </location>
</feature>
<evidence type="ECO:0000256" key="6">
    <source>
        <dbReference type="ARBA" id="ARBA00022989"/>
    </source>
</evidence>
<keyword evidence="7" id="KW-0496">Mitochondrion</keyword>
<accession>F6ZMM5</accession>
<name>F6ZMM5_MONDO</name>
<keyword evidence="5" id="KW-0677">Repeat</keyword>
<evidence type="ECO:0000313" key="13">
    <source>
        <dbReference type="Proteomes" id="UP000002280"/>
    </source>
</evidence>
<keyword evidence="13" id="KW-1185">Reference proteome</keyword>
<evidence type="ECO:0000256" key="1">
    <source>
        <dbReference type="ARBA" id="ARBA00004225"/>
    </source>
</evidence>
<dbReference type="GO" id="GO:0031966">
    <property type="term" value="C:mitochondrial membrane"/>
    <property type="evidence" value="ECO:0007669"/>
    <property type="project" value="UniProtKB-SubCell"/>
</dbReference>
<evidence type="ECO:0000256" key="3">
    <source>
        <dbReference type="ARBA" id="ARBA00022448"/>
    </source>
</evidence>
<dbReference type="InParanoid" id="F6ZMM5"/>
<evidence type="ECO:0000256" key="9">
    <source>
        <dbReference type="PROSITE-ProRule" id="PRU00282"/>
    </source>
</evidence>
<feature type="repeat" description="Solcar" evidence="9">
    <location>
        <begin position="18"/>
        <end position="109"/>
    </location>
</feature>
<evidence type="ECO:0000256" key="5">
    <source>
        <dbReference type="ARBA" id="ARBA00022737"/>
    </source>
</evidence>
<dbReference type="PANTHER" id="PTHR45624:SF56">
    <property type="entry name" value="MITOCHONDRIAL CARNITINE_ACYLCARNITINE CARRIER PROTEIN"/>
    <property type="match status" value="1"/>
</dbReference>
<dbReference type="SUPFAM" id="SSF103506">
    <property type="entry name" value="Mitochondrial carrier"/>
    <property type="match status" value="1"/>
</dbReference>
<dbReference type="GO" id="GO:0006839">
    <property type="term" value="P:mitochondrial transport"/>
    <property type="evidence" value="ECO:0000318"/>
    <property type="project" value="GO_Central"/>
</dbReference>
<dbReference type="InterPro" id="IPR050567">
    <property type="entry name" value="Mitochondrial_Carrier"/>
</dbReference>
<evidence type="ECO:0008006" key="14">
    <source>
        <dbReference type="Google" id="ProtNLM"/>
    </source>
</evidence>
<dbReference type="Bgee" id="ENSMODG00000024742">
    <property type="expression patterns" value="Expressed in spermatocyte and 3 other cell types or tissues"/>
</dbReference>
<protein>
    <recommendedName>
        <fullName evidence="14">Solute carrier family 25 member 20</fullName>
    </recommendedName>
</protein>
<dbReference type="Ensembl" id="ENSMODT00000037007.2">
    <property type="protein sequence ID" value="ENSMODP00000035421.2"/>
    <property type="gene ID" value="ENSMODG00000024742.2"/>
</dbReference>
<sequence length="311" mass="33695">MGQGTETLIAEMETGMPISPIKDFLAGGFGGLCLVLVGHPLDTVKVKLQTQPKTLSGQLPRYSGSLDCFRQILVSEGIPGLYRGMAAPLVSVAPILATCFFGFGLGKKLQQKNPDEVLTYPQLFAAGMLSGVFTAVIMAPGERIKCLLQIQAASKERKYNGTWDCVRKVYQEAGIRGIYKGTVLTLLRDVPANGMYFMTYEWLKDILTPEGKSVHDLGALRILTAGGAAGIFFWVMAIPPDVLKSRFQTAPAGKYPNGFRDVLKELIAQEGVTSLYKGLTAVMIRAFPANAACFLGFEVALSFLNWATPNL</sequence>
<dbReference type="InterPro" id="IPR018108">
    <property type="entry name" value="MCP_transmembrane"/>
</dbReference>
<dbReference type="OrthoDB" id="14252at2759"/>
<dbReference type="PROSITE" id="PS50920">
    <property type="entry name" value="SOLCAR"/>
    <property type="match status" value="3"/>
</dbReference>
<evidence type="ECO:0000256" key="2">
    <source>
        <dbReference type="ARBA" id="ARBA00006375"/>
    </source>
</evidence>
<feature type="transmembrane region" description="Helical" evidence="11">
    <location>
        <begin position="85"/>
        <end position="105"/>
    </location>
</feature>
<dbReference type="OMA" id="ATFVTFE"/>
<evidence type="ECO:0000313" key="12">
    <source>
        <dbReference type="Ensembl" id="ENSMODP00000035421.2"/>
    </source>
</evidence>
<dbReference type="eggNOG" id="KOG0758">
    <property type="taxonomic scope" value="Eukaryota"/>
</dbReference>
<comment type="subcellular location">
    <subcellularLocation>
        <location evidence="1">Mitochondrion membrane</location>
        <topology evidence="1">Multi-pass membrane protein</topology>
    </subcellularLocation>
</comment>
<dbReference type="Gene3D" id="1.50.40.10">
    <property type="entry name" value="Mitochondrial carrier domain"/>
    <property type="match status" value="2"/>
</dbReference>
<evidence type="ECO:0000256" key="8">
    <source>
        <dbReference type="ARBA" id="ARBA00023136"/>
    </source>
</evidence>
<dbReference type="GO" id="GO:1902603">
    <property type="term" value="P:carnitine transmembrane transport"/>
    <property type="evidence" value="ECO:0000318"/>
    <property type="project" value="GO_Central"/>
</dbReference>
<reference evidence="12 13" key="1">
    <citation type="journal article" date="2007" name="Nature">
        <title>Genome of the marsupial Monodelphis domestica reveals innovation in non-coding sequences.</title>
        <authorList>
            <person name="Mikkelsen T.S."/>
            <person name="Wakefield M.J."/>
            <person name="Aken B."/>
            <person name="Amemiya C.T."/>
            <person name="Chang J.L."/>
            <person name="Duke S."/>
            <person name="Garber M."/>
            <person name="Gentles A.J."/>
            <person name="Goodstadt L."/>
            <person name="Heger A."/>
            <person name="Jurka J."/>
            <person name="Kamal M."/>
            <person name="Mauceli E."/>
            <person name="Searle S.M."/>
            <person name="Sharpe T."/>
            <person name="Baker M.L."/>
            <person name="Batzer M.A."/>
            <person name="Benos P.V."/>
            <person name="Belov K."/>
            <person name="Clamp M."/>
            <person name="Cook A."/>
            <person name="Cuff J."/>
            <person name="Das R."/>
            <person name="Davidow L."/>
            <person name="Deakin J.E."/>
            <person name="Fazzari M.J."/>
            <person name="Glass J.L."/>
            <person name="Grabherr M."/>
            <person name="Greally J.M."/>
            <person name="Gu W."/>
            <person name="Hore T.A."/>
            <person name="Huttley G.A."/>
            <person name="Kleber M."/>
            <person name="Jirtle R.L."/>
            <person name="Koina E."/>
            <person name="Lee J.T."/>
            <person name="Mahony S."/>
            <person name="Marra M.A."/>
            <person name="Miller R.D."/>
            <person name="Nicholls R.D."/>
            <person name="Oda M."/>
            <person name="Papenfuss A.T."/>
            <person name="Parra Z.E."/>
            <person name="Pollock D.D."/>
            <person name="Ray D.A."/>
            <person name="Schein J.E."/>
            <person name="Speed T.P."/>
            <person name="Thompson K."/>
            <person name="VandeBerg J.L."/>
            <person name="Wade C.M."/>
            <person name="Walker J.A."/>
            <person name="Waters P.D."/>
            <person name="Webber C."/>
            <person name="Weidman J.R."/>
            <person name="Xie X."/>
            <person name="Zody M.C."/>
            <person name="Baldwin J."/>
            <person name="Abdouelleil A."/>
            <person name="Abdulkadir J."/>
            <person name="Abebe A."/>
            <person name="Abera B."/>
            <person name="Abreu J."/>
            <person name="Acer S.C."/>
            <person name="Aftuck L."/>
            <person name="Alexander A."/>
            <person name="An P."/>
            <person name="Anderson E."/>
            <person name="Anderson S."/>
            <person name="Arachi H."/>
            <person name="Azer M."/>
            <person name="Bachantsang P."/>
            <person name="Barry A."/>
            <person name="Bayul T."/>
            <person name="Berlin A."/>
            <person name="Bessette D."/>
            <person name="Bloom T."/>
            <person name="Bloom T."/>
            <person name="Boguslavskiy L."/>
            <person name="Bonnet C."/>
            <person name="Boukhgalter B."/>
            <person name="Bourzgui I."/>
            <person name="Brown A."/>
            <person name="Cahill P."/>
            <person name="Channer S."/>
            <person name="Cheshatsang Y."/>
            <person name="Chuda L."/>
            <person name="Citroen M."/>
            <person name="Collymore A."/>
            <person name="Cooke P."/>
            <person name="Costello M."/>
            <person name="D'Aco K."/>
            <person name="Daza R."/>
            <person name="De Haan G."/>
            <person name="DeGray S."/>
            <person name="DeMaso C."/>
            <person name="Dhargay N."/>
            <person name="Dooley K."/>
            <person name="Dooley E."/>
            <person name="Doricent M."/>
            <person name="Dorje P."/>
            <person name="Dorjee K."/>
            <person name="Dupes A."/>
            <person name="Elong R."/>
            <person name="Falk J."/>
            <person name="Farina A."/>
            <person name="Faro S."/>
            <person name="Ferguson D."/>
            <person name="Fisher S."/>
            <person name="Foley C.D."/>
            <person name="Franke A."/>
            <person name="Friedrich D."/>
            <person name="Gadbois L."/>
            <person name="Gearin G."/>
            <person name="Gearin C.R."/>
            <person name="Giannoukos G."/>
            <person name="Goode T."/>
            <person name="Graham J."/>
            <person name="Grandbois E."/>
            <person name="Grewal S."/>
            <person name="Gyaltsen K."/>
            <person name="Hafez N."/>
            <person name="Hagos B."/>
            <person name="Hall J."/>
            <person name="Henson C."/>
            <person name="Hollinger A."/>
            <person name="Honan T."/>
            <person name="Huard M.D."/>
            <person name="Hughes L."/>
            <person name="Hurhula B."/>
            <person name="Husby M.E."/>
            <person name="Kamat A."/>
            <person name="Kanga B."/>
            <person name="Kashin S."/>
            <person name="Khazanovich D."/>
            <person name="Kisner P."/>
            <person name="Lance K."/>
            <person name="Lara M."/>
            <person name="Lee W."/>
            <person name="Lennon N."/>
            <person name="Letendre F."/>
            <person name="LeVine R."/>
            <person name="Lipovsky A."/>
            <person name="Liu X."/>
            <person name="Liu J."/>
            <person name="Liu S."/>
            <person name="Lokyitsang T."/>
            <person name="Lokyitsang Y."/>
            <person name="Lubonja R."/>
            <person name="Lui A."/>
            <person name="MacDonald P."/>
            <person name="Magnisalis V."/>
            <person name="Maru K."/>
            <person name="Matthews C."/>
            <person name="McCusker W."/>
            <person name="McDonough S."/>
            <person name="Mehta T."/>
            <person name="Meldrim J."/>
            <person name="Meneus L."/>
            <person name="Mihai O."/>
            <person name="Mihalev A."/>
            <person name="Mihova T."/>
            <person name="Mittelman R."/>
            <person name="Mlenga V."/>
            <person name="Montmayeur A."/>
            <person name="Mulrain L."/>
            <person name="Navidi A."/>
            <person name="Naylor J."/>
            <person name="Negash T."/>
            <person name="Nguyen T."/>
            <person name="Nguyen N."/>
            <person name="Nicol R."/>
            <person name="Norbu C."/>
            <person name="Norbu N."/>
            <person name="Novod N."/>
            <person name="O'Neill B."/>
            <person name="Osman S."/>
            <person name="Markiewicz E."/>
            <person name="Oyono O.L."/>
            <person name="Patti C."/>
            <person name="Phunkhang P."/>
            <person name="Pierre F."/>
            <person name="Priest M."/>
            <person name="Raghuraman S."/>
            <person name="Rege F."/>
            <person name="Reyes R."/>
            <person name="Rise C."/>
            <person name="Rogov P."/>
            <person name="Ross K."/>
            <person name="Ryan E."/>
            <person name="Settipalli S."/>
            <person name="Shea T."/>
            <person name="Sherpa N."/>
            <person name="Shi L."/>
            <person name="Shih D."/>
            <person name="Sparrow T."/>
            <person name="Spaulding J."/>
            <person name="Stalker J."/>
            <person name="Stange-Thomann N."/>
            <person name="Stavropoulos S."/>
            <person name="Stone C."/>
            <person name="Strader C."/>
            <person name="Tesfaye S."/>
            <person name="Thomson T."/>
            <person name="Thoulutsang Y."/>
            <person name="Thoulutsang D."/>
            <person name="Topham K."/>
            <person name="Topping I."/>
            <person name="Tsamla T."/>
            <person name="Vassiliev H."/>
            <person name="Vo A."/>
            <person name="Wangchuk T."/>
            <person name="Wangdi T."/>
            <person name="Weiand M."/>
            <person name="Wilkinson J."/>
            <person name="Wilson A."/>
            <person name="Yadav S."/>
            <person name="Young G."/>
            <person name="Yu Q."/>
            <person name="Zembek L."/>
            <person name="Zhong D."/>
            <person name="Zimmer A."/>
            <person name="Zwirko Z."/>
            <person name="Jaffe D.B."/>
            <person name="Alvarez P."/>
            <person name="Brockman W."/>
            <person name="Butler J."/>
            <person name="Chin C."/>
            <person name="Gnerre S."/>
            <person name="MacCallum I."/>
            <person name="Graves J.A."/>
            <person name="Ponting C.P."/>
            <person name="Breen M."/>
            <person name="Samollow P.B."/>
            <person name="Lander E.S."/>
            <person name="Lindblad-Toh K."/>
        </authorList>
    </citation>
    <scope>NUCLEOTIDE SEQUENCE [LARGE SCALE GENOMIC DNA]</scope>
</reference>
<evidence type="ECO:0000256" key="10">
    <source>
        <dbReference type="RuleBase" id="RU000488"/>
    </source>
</evidence>
<dbReference type="FunFam" id="1.50.40.10:FF:000051">
    <property type="entry name" value="Mitochondrial carnitine/acylcarnitine carrier protein"/>
    <property type="match status" value="1"/>
</dbReference>
<evidence type="ECO:0000256" key="11">
    <source>
        <dbReference type="SAM" id="Phobius"/>
    </source>
</evidence>
<gene>
    <name evidence="12" type="primary">LOC100018766</name>
</gene>
<feature type="repeat" description="Solcar" evidence="9">
    <location>
        <begin position="217"/>
        <end position="303"/>
    </location>
</feature>
<dbReference type="GeneTree" id="ENSGT00940000157863"/>
<proteinExistence type="inferred from homology"/>
<feature type="transmembrane region" description="Helical" evidence="11">
    <location>
        <begin position="218"/>
        <end position="238"/>
    </location>
</feature>
<reference evidence="12" key="2">
    <citation type="submission" date="2025-08" db="UniProtKB">
        <authorList>
            <consortium name="Ensembl"/>
        </authorList>
    </citation>
    <scope>IDENTIFICATION</scope>
</reference>
<dbReference type="GO" id="GO:0015227">
    <property type="term" value="F:O-acyl-L-carnitine transmembrane transporter activity"/>
    <property type="evidence" value="ECO:0000318"/>
    <property type="project" value="GO_Central"/>
</dbReference>
<dbReference type="RefSeq" id="XP_056664277.1">
    <property type="nucleotide sequence ID" value="XM_056808299.1"/>
</dbReference>
<dbReference type="GO" id="GO:0005740">
    <property type="term" value="C:mitochondrial envelope"/>
    <property type="evidence" value="ECO:0000318"/>
    <property type="project" value="GO_Central"/>
</dbReference>
<dbReference type="InterPro" id="IPR023395">
    <property type="entry name" value="MCP_dom_sf"/>
</dbReference>
<dbReference type="Pfam" id="PF00153">
    <property type="entry name" value="Mito_carr"/>
    <property type="match status" value="3"/>
</dbReference>
<reference evidence="12" key="3">
    <citation type="submission" date="2025-09" db="UniProtKB">
        <authorList>
            <consortium name="Ensembl"/>
        </authorList>
    </citation>
    <scope>IDENTIFICATION</scope>
</reference>
<feature type="transmembrane region" description="Helical" evidence="11">
    <location>
        <begin position="117"/>
        <end position="139"/>
    </location>
</feature>
<organism evidence="12 13">
    <name type="scientific">Monodelphis domestica</name>
    <name type="common">Gray short-tailed opossum</name>
    <dbReference type="NCBI Taxonomy" id="13616"/>
    <lineage>
        <taxon>Eukaryota</taxon>
        <taxon>Metazoa</taxon>
        <taxon>Chordata</taxon>
        <taxon>Craniata</taxon>
        <taxon>Vertebrata</taxon>
        <taxon>Euteleostomi</taxon>
        <taxon>Mammalia</taxon>
        <taxon>Metatheria</taxon>
        <taxon>Didelphimorphia</taxon>
        <taxon>Didelphidae</taxon>
        <taxon>Monodelphis</taxon>
    </lineage>
</organism>
<dbReference type="PANTHER" id="PTHR45624">
    <property type="entry name" value="MITOCHONDRIAL BASIC AMINO ACIDS TRANSPORTER-RELATED"/>
    <property type="match status" value="1"/>
</dbReference>
<dbReference type="GeneID" id="100018766"/>
<evidence type="ECO:0000256" key="4">
    <source>
        <dbReference type="ARBA" id="ARBA00022692"/>
    </source>
</evidence>
<dbReference type="AlphaFoldDB" id="F6ZMM5"/>
<evidence type="ECO:0000256" key="7">
    <source>
        <dbReference type="ARBA" id="ARBA00023128"/>
    </source>
</evidence>